<evidence type="ECO:0000259" key="2">
    <source>
        <dbReference type="PROSITE" id="PS51708"/>
    </source>
</evidence>
<feature type="coiled-coil region" evidence="1">
    <location>
        <begin position="16"/>
        <end position="43"/>
    </location>
</feature>
<keyword evidence="4" id="KW-1185">Reference proteome</keyword>
<comment type="caution">
    <text evidence="3">The sequence shown here is derived from an EMBL/GenBank/DDBJ whole genome shotgun (WGS) entry which is preliminary data.</text>
</comment>
<proteinExistence type="predicted"/>
<dbReference type="OrthoDB" id="9810907at2"/>
<dbReference type="EMBL" id="AWXZ01000038">
    <property type="protein sequence ID" value="ESR23664.1"/>
    <property type="molecule type" value="Genomic_DNA"/>
</dbReference>
<dbReference type="STRING" id="631454.N177_2894"/>
<dbReference type="Proteomes" id="UP000017819">
    <property type="component" value="Unassembled WGS sequence"/>
</dbReference>
<dbReference type="Pfam" id="PF05235">
    <property type="entry name" value="CHAD"/>
    <property type="match status" value="1"/>
</dbReference>
<feature type="domain" description="CHAD" evidence="2">
    <location>
        <begin position="8"/>
        <end position="299"/>
    </location>
</feature>
<dbReference type="Gene3D" id="1.40.20.10">
    <property type="entry name" value="CHAD domain"/>
    <property type="match status" value="1"/>
</dbReference>
<dbReference type="PROSITE" id="PS51708">
    <property type="entry name" value="CHAD"/>
    <property type="match status" value="1"/>
</dbReference>
<dbReference type="RefSeq" id="WP_023433017.1">
    <property type="nucleotide sequence ID" value="NZ_AWXZ01000038.1"/>
</dbReference>
<reference evidence="3 4" key="1">
    <citation type="journal article" date="2014" name="Genome Announc.">
        <title>Draft Genome Sequence of Lutibaculum baratangense Strain AMV1T, Isolated from a Mud Volcano in Andamans, India.</title>
        <authorList>
            <person name="Singh A."/>
            <person name="Sreenivas A."/>
            <person name="Sathyanarayana Reddy G."/>
            <person name="Pinnaka A.K."/>
            <person name="Shivaji S."/>
        </authorList>
    </citation>
    <scope>NUCLEOTIDE SEQUENCE [LARGE SCALE GENOMIC DNA]</scope>
    <source>
        <strain evidence="3 4">AMV1</strain>
    </source>
</reference>
<organism evidence="3 4">
    <name type="scientific">Lutibaculum baratangense AMV1</name>
    <dbReference type="NCBI Taxonomy" id="631454"/>
    <lineage>
        <taxon>Bacteria</taxon>
        <taxon>Pseudomonadati</taxon>
        <taxon>Pseudomonadota</taxon>
        <taxon>Alphaproteobacteria</taxon>
        <taxon>Hyphomicrobiales</taxon>
        <taxon>Tepidamorphaceae</taxon>
        <taxon>Lutibaculum</taxon>
    </lineage>
</organism>
<dbReference type="SMART" id="SM00880">
    <property type="entry name" value="CHAD"/>
    <property type="match status" value="1"/>
</dbReference>
<dbReference type="InterPro" id="IPR007899">
    <property type="entry name" value="CHAD_dom"/>
</dbReference>
<evidence type="ECO:0000313" key="3">
    <source>
        <dbReference type="EMBL" id="ESR23664.1"/>
    </source>
</evidence>
<sequence>MAPRLKIDGPLGKGLKKVLTKRLEKAQRLLDSADEDLETAVHDVRKEFKALRSLSRMIRHLVEKDDYKRLNTHLRDASRELSSLRDVHALSEAVEVLIGETGVAADEREPLRRMAASSATTHDEADPARVQSALRQARALLEPLPHLVRSLDLPQHDPHPYVEGLGRSYREARDALAHGFDTHEPEDLHEARKRVINWRYQLDLVALIWHPVLKAEVSELQALREHLGQHNDVVMLQGALESDAGAWAELEARQAWIDRAHGVRSKLVERSEHAAALLFNDPPKRRAARLEGLWQAARRS</sequence>
<accession>V4RE47</accession>
<gene>
    <name evidence="3" type="ORF">N177_2894</name>
</gene>
<evidence type="ECO:0000256" key="1">
    <source>
        <dbReference type="SAM" id="Coils"/>
    </source>
</evidence>
<keyword evidence="1" id="KW-0175">Coiled coil</keyword>
<name>V4RE47_9HYPH</name>
<dbReference type="eggNOG" id="COG5607">
    <property type="taxonomic scope" value="Bacteria"/>
</dbReference>
<dbReference type="PANTHER" id="PTHR39339">
    <property type="entry name" value="SLR1444 PROTEIN"/>
    <property type="match status" value="1"/>
</dbReference>
<dbReference type="InterPro" id="IPR038186">
    <property type="entry name" value="CHAD_dom_sf"/>
</dbReference>
<dbReference type="PANTHER" id="PTHR39339:SF1">
    <property type="entry name" value="CHAD DOMAIN-CONTAINING PROTEIN"/>
    <property type="match status" value="1"/>
</dbReference>
<evidence type="ECO:0000313" key="4">
    <source>
        <dbReference type="Proteomes" id="UP000017819"/>
    </source>
</evidence>
<protein>
    <recommendedName>
        <fullName evidence="2">CHAD domain-containing protein</fullName>
    </recommendedName>
</protein>
<dbReference type="AlphaFoldDB" id="V4RE47"/>